<reference evidence="1 2" key="1">
    <citation type="submission" date="2018-12" db="EMBL/GenBank/DDBJ databases">
        <title>Genome Sequence of Candidatus Viridilinea halotolerans isolated from saline sulfide-rich spring.</title>
        <authorList>
            <person name="Grouzdev D.S."/>
            <person name="Burganskaya E.I."/>
            <person name="Krutkina M.S."/>
            <person name="Sukhacheva M.V."/>
            <person name="Gorlenko V.M."/>
        </authorList>
    </citation>
    <scope>NUCLEOTIDE SEQUENCE [LARGE SCALE GENOMIC DNA]</scope>
    <source>
        <strain evidence="1">Chok-6</strain>
    </source>
</reference>
<proteinExistence type="predicted"/>
<evidence type="ECO:0000313" key="1">
    <source>
        <dbReference type="EMBL" id="RRR65735.1"/>
    </source>
</evidence>
<dbReference type="InterPro" id="IPR025449">
    <property type="entry name" value="JetB"/>
</dbReference>
<comment type="caution">
    <text evidence="1">The sequence shown here is derived from an EMBL/GenBank/DDBJ whole genome shotgun (WGS) entry which is preliminary data.</text>
</comment>
<protein>
    <submittedName>
        <fullName evidence="1">DUF4194 domain-containing protein</fullName>
    </submittedName>
</protein>
<accession>A0A426TQV4</accession>
<evidence type="ECO:0000313" key="2">
    <source>
        <dbReference type="Proteomes" id="UP000280307"/>
    </source>
</evidence>
<sequence>MRPEQLAPYAPAVIRLLQGTLAPDDTSAWNLLLQHEALVRDYVAKIGLELVLHEADGYAFLRQPELEGEDGATIALPRLTRRDRLTYHVTLLCALLRERLDQFEASTPASDRLILTSDDLRELLRPFLRERGDERALVRKIDETTNRVVDLGFLRRLANDKRYEVRPILKARIGSEVLAEVLSTLEQHALSTSV</sequence>
<dbReference type="Proteomes" id="UP000280307">
    <property type="component" value="Unassembled WGS sequence"/>
</dbReference>
<name>A0A426TQV4_9CHLR</name>
<dbReference type="EMBL" id="RSAS01000919">
    <property type="protein sequence ID" value="RRR65735.1"/>
    <property type="molecule type" value="Genomic_DNA"/>
</dbReference>
<dbReference type="AlphaFoldDB" id="A0A426TQV4"/>
<dbReference type="Pfam" id="PF13835">
    <property type="entry name" value="DUF4194"/>
    <property type="match status" value="1"/>
</dbReference>
<gene>
    <name evidence="1" type="ORF">EI684_22290</name>
</gene>
<organism evidence="1 2">
    <name type="scientific">Candidatus Viridilinea halotolerans</name>
    <dbReference type="NCBI Taxonomy" id="2491704"/>
    <lineage>
        <taxon>Bacteria</taxon>
        <taxon>Bacillati</taxon>
        <taxon>Chloroflexota</taxon>
        <taxon>Chloroflexia</taxon>
        <taxon>Chloroflexales</taxon>
        <taxon>Chloroflexineae</taxon>
        <taxon>Oscillochloridaceae</taxon>
        <taxon>Candidatus Viridilinea</taxon>
    </lineage>
</organism>